<reference evidence="6" key="1">
    <citation type="submission" date="2023-07" db="EMBL/GenBank/DDBJ databases">
        <title>30 novel species of actinomycetes from the DSMZ collection.</title>
        <authorList>
            <person name="Nouioui I."/>
        </authorList>
    </citation>
    <scope>NUCLEOTIDE SEQUENCE [LARGE SCALE GENOMIC DNA]</scope>
    <source>
        <strain evidence="6">DSM 42041</strain>
    </source>
</reference>
<keyword evidence="2" id="KW-0067">ATP-binding</keyword>
<evidence type="ECO:0000313" key="6">
    <source>
        <dbReference type="Proteomes" id="UP001183414"/>
    </source>
</evidence>
<dbReference type="Gene3D" id="1.25.40.10">
    <property type="entry name" value="Tetratricopeptide repeat domain"/>
    <property type="match status" value="1"/>
</dbReference>
<dbReference type="InterPro" id="IPR000792">
    <property type="entry name" value="Tscrpt_reg_LuxR_C"/>
</dbReference>
<feature type="domain" description="HTH luxR-type" evidence="4">
    <location>
        <begin position="886"/>
        <end position="951"/>
    </location>
</feature>
<evidence type="ECO:0000256" key="1">
    <source>
        <dbReference type="ARBA" id="ARBA00022741"/>
    </source>
</evidence>
<dbReference type="PANTHER" id="PTHR16305:SF35">
    <property type="entry name" value="TRANSCRIPTIONAL ACTIVATOR DOMAIN"/>
    <property type="match status" value="1"/>
</dbReference>
<accession>A0ABU2NZC8</accession>
<evidence type="ECO:0000256" key="2">
    <source>
        <dbReference type="ARBA" id="ARBA00022840"/>
    </source>
</evidence>
<dbReference type="CDD" id="cd06170">
    <property type="entry name" value="LuxR_C_like"/>
    <property type="match status" value="1"/>
</dbReference>
<sequence>MTDHAADTTQQITQTPQTGPHRPPVGRTALLAALEARVAAGGSAVLTGPSGIGRSTVLEAVAASATARGELVLRASGAETERWLPYAGLADLLGQVPVGLLAALPEPQRSALYGVLLRDRQTTDAGGQGQSVCRLAWRGLLGRCAADRPVLLVVDDAQWLDGPTVDALRYAARRLTGLGVRAVTAGRWPEGMAAGDGGSATWTPTPASVVVPLPPLAPDELAELFAQYGLPARVANTLHADSGGNPYLALALAGAFTDRIPRHWRPAPLPQRVHDMISERLATLPDRARETLLTAAFATRPTVDLLRRAGRAEAEHDIRLAAAAGLLVAEGGTVRFTPPAVGTVLAEHAAAAHRAEVHTALAAVVPDAAGRVRHRALAAPGPDAALVRSLVTAAEAAARQGSHRMAAELYLLAADRTPAEPAGQSARLEWLVAAAEAGASAALPALVHRAADAVLAADASRAQRTRVRIALLDLSGQGLSEMDEVFAAALLDADGDPALMGPLRLRISWSALVDGRPERSGREADAAAGHARAAGDTTTEAMALGVRATVSVITGRDDHRAVLDRALRLPEPPLNGWLHASPRFVAARFAVFEDRLAEAREELLRMLALVERGSGEEVVHVLRSLAEVSVRTGRCRDALDFADRAVRITEEASLSPGPAWWDAAVAELAGGSVGRAVAYAESGLRASTQERDAIYRGRHLHVLGQARMRGGDVRGGVETLLRIETLERGQGVCSPLALRWHGDLASGLAALGETDRAEEVIRAARAAVGSRARGVGVTAQLDRAEAAVRAARGDADTALELLGDAARRFEELGQPLERGHCLLERARVDRRRRRHAAARAAVAEALELFTECGARPWAEQAGRSLDRLGAGTSPARQGTGAHEDRDPAPRRVLTDNEARIAALVGEGATNQEVAARMFLSVKTIEASLTRIYRKLGIRSRTQLGTWLRSGAGRADAGVTSSE</sequence>
<feature type="compositionally biased region" description="Low complexity" evidence="3">
    <location>
        <begin position="8"/>
        <end position="18"/>
    </location>
</feature>
<dbReference type="SMART" id="SM00421">
    <property type="entry name" value="HTH_LUXR"/>
    <property type="match status" value="1"/>
</dbReference>
<dbReference type="SUPFAM" id="SSF52540">
    <property type="entry name" value="P-loop containing nucleoside triphosphate hydrolases"/>
    <property type="match status" value="1"/>
</dbReference>
<name>A0ABU2NZC8_9ACTN</name>
<gene>
    <name evidence="5" type="ORF">RM572_24775</name>
</gene>
<dbReference type="Gene3D" id="1.10.10.10">
    <property type="entry name" value="Winged helix-like DNA-binding domain superfamily/Winged helix DNA-binding domain"/>
    <property type="match status" value="1"/>
</dbReference>
<comment type="caution">
    <text evidence="5">The sequence shown here is derived from an EMBL/GenBank/DDBJ whole genome shotgun (WGS) entry which is preliminary data.</text>
</comment>
<dbReference type="SUPFAM" id="SSF46894">
    <property type="entry name" value="C-terminal effector domain of the bipartite response regulators"/>
    <property type="match status" value="1"/>
</dbReference>
<feature type="region of interest" description="Disordered" evidence="3">
    <location>
        <begin position="1"/>
        <end position="25"/>
    </location>
</feature>
<feature type="compositionally biased region" description="Basic and acidic residues" evidence="3">
    <location>
        <begin position="881"/>
        <end position="891"/>
    </location>
</feature>
<proteinExistence type="predicted"/>
<dbReference type="InterPro" id="IPR036388">
    <property type="entry name" value="WH-like_DNA-bd_sf"/>
</dbReference>
<dbReference type="PROSITE" id="PS50043">
    <property type="entry name" value="HTH_LUXR_2"/>
    <property type="match status" value="1"/>
</dbReference>
<evidence type="ECO:0000259" key="4">
    <source>
        <dbReference type="PROSITE" id="PS50043"/>
    </source>
</evidence>
<evidence type="ECO:0000313" key="5">
    <source>
        <dbReference type="EMBL" id="MDT0381981.1"/>
    </source>
</evidence>
<dbReference type="PROSITE" id="PS00622">
    <property type="entry name" value="HTH_LUXR_1"/>
    <property type="match status" value="1"/>
</dbReference>
<protein>
    <submittedName>
        <fullName evidence="5">LuxR family transcriptional regulator</fullName>
    </submittedName>
</protein>
<dbReference type="Pfam" id="PF13191">
    <property type="entry name" value="AAA_16"/>
    <property type="match status" value="1"/>
</dbReference>
<dbReference type="PANTHER" id="PTHR16305">
    <property type="entry name" value="TESTICULAR SOLUBLE ADENYLYL CYCLASE"/>
    <property type="match status" value="1"/>
</dbReference>
<keyword evidence="1" id="KW-0547">Nucleotide-binding</keyword>
<evidence type="ECO:0000256" key="3">
    <source>
        <dbReference type="SAM" id="MobiDB-lite"/>
    </source>
</evidence>
<dbReference type="PRINTS" id="PR00038">
    <property type="entry name" value="HTHLUXR"/>
</dbReference>
<dbReference type="Proteomes" id="UP001183414">
    <property type="component" value="Unassembled WGS sequence"/>
</dbReference>
<dbReference type="InterPro" id="IPR011990">
    <property type="entry name" value="TPR-like_helical_dom_sf"/>
</dbReference>
<dbReference type="InterPro" id="IPR027417">
    <property type="entry name" value="P-loop_NTPase"/>
</dbReference>
<organism evidence="5 6">
    <name type="scientific">Streptomyces hazeniae</name>
    <dbReference type="NCBI Taxonomy" id="3075538"/>
    <lineage>
        <taxon>Bacteria</taxon>
        <taxon>Bacillati</taxon>
        <taxon>Actinomycetota</taxon>
        <taxon>Actinomycetes</taxon>
        <taxon>Kitasatosporales</taxon>
        <taxon>Streptomycetaceae</taxon>
        <taxon>Streptomyces</taxon>
    </lineage>
</organism>
<feature type="region of interest" description="Disordered" evidence="3">
    <location>
        <begin position="864"/>
        <end position="891"/>
    </location>
</feature>
<keyword evidence="6" id="KW-1185">Reference proteome</keyword>
<dbReference type="InterPro" id="IPR041664">
    <property type="entry name" value="AAA_16"/>
</dbReference>
<dbReference type="EMBL" id="JAVREQ010000029">
    <property type="protein sequence ID" value="MDT0381981.1"/>
    <property type="molecule type" value="Genomic_DNA"/>
</dbReference>
<dbReference type="Pfam" id="PF00196">
    <property type="entry name" value="GerE"/>
    <property type="match status" value="1"/>
</dbReference>
<dbReference type="InterPro" id="IPR016032">
    <property type="entry name" value="Sig_transdc_resp-reg_C-effctor"/>
</dbReference>
<dbReference type="RefSeq" id="WP_311675627.1">
    <property type="nucleotide sequence ID" value="NZ_JAVREQ010000029.1"/>
</dbReference>
<dbReference type="SUPFAM" id="SSF48452">
    <property type="entry name" value="TPR-like"/>
    <property type="match status" value="1"/>
</dbReference>